<evidence type="ECO:0000313" key="1">
    <source>
        <dbReference type="EMBL" id="URD98982.1"/>
    </source>
</evidence>
<sequence>AQTPSCRVSIGSSVFSGAANHHWELSLGGAHLIIQPQSNGRRRTLPNGHQPLMGSSCQANRPNTSLACLRGSDRGWTLCPSFFSCVADCFLEVNILSLRYFMCDISALRMTLFA</sequence>
<feature type="non-terminal residue" evidence="1">
    <location>
        <position position="1"/>
    </location>
</feature>
<accession>A0A9E7FS42</accession>
<dbReference type="EMBL" id="CP097506">
    <property type="protein sequence ID" value="URD98982.1"/>
    <property type="molecule type" value="Genomic_DNA"/>
</dbReference>
<dbReference type="AlphaFoldDB" id="A0A9E7FS42"/>
<reference evidence="1" key="1">
    <citation type="submission" date="2022-05" db="EMBL/GenBank/DDBJ databases">
        <title>The Musa troglodytarum L. genome provides insights into the mechanism of non-climacteric behaviour and enrichment of carotenoids.</title>
        <authorList>
            <person name="Wang J."/>
        </authorList>
    </citation>
    <scope>NUCLEOTIDE SEQUENCE</scope>
    <source>
        <tissue evidence="1">Leaf</tissue>
    </source>
</reference>
<dbReference type="Proteomes" id="UP001055439">
    <property type="component" value="Chromosome 4"/>
</dbReference>
<name>A0A9E7FS42_9LILI</name>
<keyword evidence="2" id="KW-1185">Reference proteome</keyword>
<gene>
    <name evidence="1" type="ORF">MUK42_31797</name>
</gene>
<proteinExistence type="predicted"/>
<protein>
    <submittedName>
        <fullName evidence="1">Uncharacterized protein</fullName>
    </submittedName>
</protein>
<organism evidence="1 2">
    <name type="scientific">Musa troglodytarum</name>
    <name type="common">fe'i banana</name>
    <dbReference type="NCBI Taxonomy" id="320322"/>
    <lineage>
        <taxon>Eukaryota</taxon>
        <taxon>Viridiplantae</taxon>
        <taxon>Streptophyta</taxon>
        <taxon>Embryophyta</taxon>
        <taxon>Tracheophyta</taxon>
        <taxon>Spermatophyta</taxon>
        <taxon>Magnoliopsida</taxon>
        <taxon>Liliopsida</taxon>
        <taxon>Zingiberales</taxon>
        <taxon>Musaceae</taxon>
        <taxon>Musa</taxon>
    </lineage>
</organism>
<evidence type="ECO:0000313" key="2">
    <source>
        <dbReference type="Proteomes" id="UP001055439"/>
    </source>
</evidence>